<gene>
    <name evidence="2" type="ORF">VNO77_14192</name>
</gene>
<comment type="caution">
    <text evidence="2">The sequence shown here is derived from an EMBL/GenBank/DDBJ whole genome shotgun (WGS) entry which is preliminary data.</text>
</comment>
<evidence type="ECO:0000313" key="3">
    <source>
        <dbReference type="Proteomes" id="UP001367508"/>
    </source>
</evidence>
<dbReference type="AlphaFoldDB" id="A0AAN9M1N3"/>
<organism evidence="2 3">
    <name type="scientific">Canavalia gladiata</name>
    <name type="common">Sword bean</name>
    <name type="synonym">Dolichos gladiatus</name>
    <dbReference type="NCBI Taxonomy" id="3824"/>
    <lineage>
        <taxon>Eukaryota</taxon>
        <taxon>Viridiplantae</taxon>
        <taxon>Streptophyta</taxon>
        <taxon>Embryophyta</taxon>
        <taxon>Tracheophyta</taxon>
        <taxon>Spermatophyta</taxon>
        <taxon>Magnoliopsida</taxon>
        <taxon>eudicotyledons</taxon>
        <taxon>Gunneridae</taxon>
        <taxon>Pentapetalae</taxon>
        <taxon>rosids</taxon>
        <taxon>fabids</taxon>
        <taxon>Fabales</taxon>
        <taxon>Fabaceae</taxon>
        <taxon>Papilionoideae</taxon>
        <taxon>50 kb inversion clade</taxon>
        <taxon>NPAAA clade</taxon>
        <taxon>indigoferoid/millettioid clade</taxon>
        <taxon>Phaseoleae</taxon>
        <taxon>Canavalia</taxon>
    </lineage>
</organism>
<feature type="chain" id="PRO_5042941208" description="Secreted protein" evidence="1">
    <location>
        <begin position="19"/>
        <end position="70"/>
    </location>
</feature>
<accession>A0AAN9M1N3</accession>
<keyword evidence="1" id="KW-0732">Signal</keyword>
<evidence type="ECO:0008006" key="4">
    <source>
        <dbReference type="Google" id="ProtNLM"/>
    </source>
</evidence>
<protein>
    <recommendedName>
        <fullName evidence="4">Secreted protein</fullName>
    </recommendedName>
</protein>
<evidence type="ECO:0000313" key="2">
    <source>
        <dbReference type="EMBL" id="KAK7344514.1"/>
    </source>
</evidence>
<evidence type="ECO:0000256" key="1">
    <source>
        <dbReference type="SAM" id="SignalP"/>
    </source>
</evidence>
<dbReference type="Proteomes" id="UP001367508">
    <property type="component" value="Unassembled WGS sequence"/>
</dbReference>
<dbReference type="EMBL" id="JAYMYQ010000003">
    <property type="protein sequence ID" value="KAK7344514.1"/>
    <property type="molecule type" value="Genomic_DNA"/>
</dbReference>
<keyword evidence="3" id="KW-1185">Reference proteome</keyword>
<sequence length="70" mass="7650">MKHLGDSFLLLSVPLCFALLSLLPKDILKLFAAFLTFEHSLDRKSSCIGNQPLSELVQFHFGGGKSASTL</sequence>
<name>A0AAN9M1N3_CANGL</name>
<proteinExistence type="predicted"/>
<reference evidence="2 3" key="1">
    <citation type="submission" date="2024-01" db="EMBL/GenBank/DDBJ databases">
        <title>The genomes of 5 underutilized Papilionoideae crops provide insights into root nodulation and disease resistanc.</title>
        <authorList>
            <person name="Jiang F."/>
        </authorList>
    </citation>
    <scope>NUCLEOTIDE SEQUENCE [LARGE SCALE GENOMIC DNA]</scope>
    <source>
        <strain evidence="2">LVBAO_FW01</strain>
        <tissue evidence="2">Leaves</tissue>
    </source>
</reference>
<feature type="signal peptide" evidence="1">
    <location>
        <begin position="1"/>
        <end position="18"/>
    </location>
</feature>